<dbReference type="SUPFAM" id="SSF53649">
    <property type="entry name" value="Alkaline phosphatase-like"/>
    <property type="match status" value="1"/>
</dbReference>
<evidence type="ECO:0000313" key="6">
    <source>
        <dbReference type="RefSeq" id="XP_022335191.1"/>
    </source>
</evidence>
<evidence type="ECO:0000256" key="1">
    <source>
        <dbReference type="ARBA" id="ARBA00001913"/>
    </source>
</evidence>
<dbReference type="OrthoDB" id="103349at2759"/>
<comment type="cofactor">
    <cofactor evidence="1">
        <name>Ca(2+)</name>
        <dbReference type="ChEBI" id="CHEBI:29108"/>
    </cofactor>
</comment>
<gene>
    <name evidence="6" type="primary">LOC111131781</name>
</gene>
<dbReference type="KEGG" id="cvn:111131781"/>
<dbReference type="Proteomes" id="UP000694844">
    <property type="component" value="Chromosome 4"/>
</dbReference>
<keyword evidence="5" id="KW-1185">Reference proteome</keyword>
<organism evidence="5 6">
    <name type="scientific">Crassostrea virginica</name>
    <name type="common">Eastern oyster</name>
    <dbReference type="NCBI Taxonomy" id="6565"/>
    <lineage>
        <taxon>Eukaryota</taxon>
        <taxon>Metazoa</taxon>
        <taxon>Spiralia</taxon>
        <taxon>Lophotrochozoa</taxon>
        <taxon>Mollusca</taxon>
        <taxon>Bivalvia</taxon>
        <taxon>Autobranchia</taxon>
        <taxon>Pteriomorphia</taxon>
        <taxon>Ostreida</taxon>
        <taxon>Ostreoidea</taxon>
        <taxon>Ostreidae</taxon>
        <taxon>Crassostrea</taxon>
    </lineage>
</organism>
<dbReference type="RefSeq" id="XP_022335191.1">
    <property type="nucleotide sequence ID" value="XM_022479483.1"/>
</dbReference>
<evidence type="ECO:0000256" key="3">
    <source>
        <dbReference type="SAM" id="Phobius"/>
    </source>
</evidence>
<accession>A0A8B8E6Y9</accession>
<dbReference type="GO" id="GO:0004065">
    <property type="term" value="F:arylsulfatase activity"/>
    <property type="evidence" value="ECO:0007669"/>
    <property type="project" value="TreeGrafter"/>
</dbReference>
<evidence type="ECO:0000313" key="5">
    <source>
        <dbReference type="Proteomes" id="UP000694844"/>
    </source>
</evidence>
<keyword evidence="3" id="KW-1133">Transmembrane helix</keyword>
<keyword evidence="3" id="KW-0472">Membrane</keyword>
<feature type="transmembrane region" description="Helical" evidence="3">
    <location>
        <begin position="179"/>
        <end position="200"/>
    </location>
</feature>
<dbReference type="InterPro" id="IPR050738">
    <property type="entry name" value="Sulfatase"/>
</dbReference>
<dbReference type="InterPro" id="IPR017850">
    <property type="entry name" value="Alkaline_phosphatase_core_sf"/>
</dbReference>
<dbReference type="Pfam" id="PF00884">
    <property type="entry name" value="Sulfatase"/>
    <property type="match status" value="1"/>
</dbReference>
<dbReference type="AlphaFoldDB" id="A0A8B8E6Y9"/>
<reference evidence="6" key="1">
    <citation type="submission" date="2025-08" db="UniProtKB">
        <authorList>
            <consortium name="RefSeq"/>
        </authorList>
    </citation>
    <scope>IDENTIFICATION</scope>
    <source>
        <tissue evidence="6">Whole sample</tissue>
    </source>
</reference>
<dbReference type="Gene3D" id="3.40.720.10">
    <property type="entry name" value="Alkaline Phosphatase, subunit A"/>
    <property type="match status" value="1"/>
</dbReference>
<dbReference type="PANTHER" id="PTHR42693">
    <property type="entry name" value="ARYLSULFATASE FAMILY MEMBER"/>
    <property type="match status" value="1"/>
</dbReference>
<name>A0A8B8E6Y9_CRAVI</name>
<evidence type="ECO:0000259" key="4">
    <source>
        <dbReference type="Pfam" id="PF00884"/>
    </source>
</evidence>
<evidence type="ECO:0000256" key="2">
    <source>
        <dbReference type="ARBA" id="ARBA00008779"/>
    </source>
</evidence>
<feature type="domain" description="Sulfatase N-terminal" evidence="4">
    <location>
        <begin position="31"/>
        <end position="420"/>
    </location>
</feature>
<keyword evidence="3" id="KW-0812">Transmembrane</keyword>
<dbReference type="PANTHER" id="PTHR42693:SF33">
    <property type="entry name" value="ARYLSULFATASE"/>
    <property type="match status" value="1"/>
</dbReference>
<feature type="transmembrane region" description="Helical" evidence="3">
    <location>
        <begin position="212"/>
        <end position="234"/>
    </location>
</feature>
<dbReference type="Gene3D" id="1.10.287.550">
    <property type="entry name" value="Helix hairpin bin"/>
    <property type="match status" value="1"/>
</dbReference>
<comment type="similarity">
    <text evidence="2">Belongs to the sulfatase family.</text>
</comment>
<dbReference type="InterPro" id="IPR000917">
    <property type="entry name" value="Sulfatase_N"/>
</dbReference>
<dbReference type="Gene3D" id="3.30.1120.10">
    <property type="match status" value="1"/>
</dbReference>
<proteinExistence type="inferred from homology"/>
<protein>
    <submittedName>
        <fullName evidence="6">Arylsulfatase-like</fullName>
    </submittedName>
</protein>
<dbReference type="GeneID" id="111131781"/>
<sequence length="574" mass="65324">MKKVVFLVLYLYGNHLASNIRHHKQNLPELNVLLMIADDLGIGDLSCYGNRNVRTQNIDLLASEGMKFNRMYSFPSDSGAMAAILEGQQPRKFGLVKSSNRTWSDFWSPAQEGGLLPGSRNLGKVFSVNQMSSFYNGKWALGSQPDTIPTSAGFSSFFGTLMSHNVGCVRENAYTDTHFFWQILTDHSPIFISLFIIILVSKYYAMIKLRTFLLLLLILVLGIGVLRVYCWMTLYNPNACILMENNVIKEQPYNEDTVSLRLIKNAMHFFKYRAKKQIPFIYVMSFLQPKFPFLTSAPFKNRTESALYDSIAELDWSVGKVLKSLEENELKNNTLVIFVSDNAPSFIHPVTKQPLSSRYHESNMFTTKGIVKKLRGEKGSNMEGGLRVPAIMRLPGTIPPNTETSVVTSLMDIYPTILDYYKFEKTAHDRTIDGKSLYPMFMDPSLAPSSSLHDQLYHYCDLGPVGAVTVGNLKILFRNGTETDCTGPLLDNPLIYNISSDPEELHPLPLSEHMPLLYHLKASLRKYEMKANLNQVKRSQYDKFPNPFDFPCWNILDCTKTYDEYETFNALFDE</sequence>